<dbReference type="InterPro" id="IPR010872">
    <property type="entry name" value="MDMPI_C-term_domain"/>
</dbReference>
<feature type="domain" description="Mycothiol-dependent maleylpyruvate isomerase metal-binding" evidence="2">
    <location>
        <begin position="7"/>
        <end position="123"/>
    </location>
</feature>
<dbReference type="PANTHER" id="PTHR40758:SF1">
    <property type="entry name" value="CONSERVED PROTEIN"/>
    <property type="match status" value="1"/>
</dbReference>
<dbReference type="GO" id="GO:0016853">
    <property type="term" value="F:isomerase activity"/>
    <property type="evidence" value="ECO:0007669"/>
    <property type="project" value="UniProtKB-KW"/>
</dbReference>
<dbReference type="InterPro" id="IPR034660">
    <property type="entry name" value="DinB/YfiT-like"/>
</dbReference>
<dbReference type="PANTHER" id="PTHR40758">
    <property type="entry name" value="CONSERVED PROTEIN"/>
    <property type="match status" value="1"/>
</dbReference>
<dbReference type="Pfam" id="PF07398">
    <property type="entry name" value="MDMPI_C"/>
    <property type="match status" value="1"/>
</dbReference>
<proteinExistence type="predicted"/>
<gene>
    <name evidence="3" type="ORF">GC106_45810</name>
</gene>
<dbReference type="InterPro" id="IPR024344">
    <property type="entry name" value="MDMPI_metal-binding"/>
</dbReference>
<dbReference type="Pfam" id="PF11716">
    <property type="entry name" value="MDMPI_N"/>
    <property type="match status" value="1"/>
</dbReference>
<reference evidence="3 4" key="1">
    <citation type="submission" date="2020-01" db="EMBL/GenBank/DDBJ databases">
        <title>Kibdelosporangium persica a novel Actinomycetes from a hot desert in Iran.</title>
        <authorList>
            <person name="Safaei N."/>
            <person name="Zaburannyi N."/>
            <person name="Mueller R."/>
            <person name="Wink J."/>
        </authorList>
    </citation>
    <scope>NUCLEOTIDE SEQUENCE [LARGE SCALE GENOMIC DNA]</scope>
    <source>
        <strain evidence="3 4">4NS15</strain>
    </source>
</reference>
<evidence type="ECO:0000259" key="1">
    <source>
        <dbReference type="Pfam" id="PF07398"/>
    </source>
</evidence>
<feature type="domain" description="MDMPI C-terminal" evidence="1">
    <location>
        <begin position="135"/>
        <end position="231"/>
    </location>
</feature>
<dbReference type="SUPFAM" id="SSF55718">
    <property type="entry name" value="SCP-like"/>
    <property type="match status" value="1"/>
</dbReference>
<sequence length="241" mass="26433">MHIDWLRAQTAAFAEAATRVDLDKQVVTCPEWSVRMLVAHIGHSHRQAANIVRTGEPEQFRDPRTAEVPPDWEPWVRDGAEELADAVTEAGTKQVWAYVGQRPASFWLRRMLHDTTVHAVDAARTAGVGYRIPADVAVDGIEEALDVISAPGVEALKPDFVHLRGTGQTLQLRASEGEAWLITRTPAGPSWKRGETGSPDVTLLAGAQDLLLLCYGRLGLDDVTVTGDRELITHWLAHTAL</sequence>
<dbReference type="NCBIfam" id="TIGR03083">
    <property type="entry name" value="maleylpyruvate isomerase family mycothiol-dependent enzyme"/>
    <property type="match status" value="1"/>
</dbReference>
<keyword evidence="4" id="KW-1185">Reference proteome</keyword>
<accession>A0ABX2F7U6</accession>
<dbReference type="Proteomes" id="UP000763557">
    <property type="component" value="Unassembled WGS sequence"/>
</dbReference>
<dbReference type="InterPro" id="IPR036527">
    <property type="entry name" value="SCP2_sterol-bd_dom_sf"/>
</dbReference>
<dbReference type="EMBL" id="JAAATY010000014">
    <property type="protein sequence ID" value="NRN67342.1"/>
    <property type="molecule type" value="Genomic_DNA"/>
</dbReference>
<name>A0ABX2F7U6_9PSEU</name>
<dbReference type="InterPro" id="IPR017517">
    <property type="entry name" value="Maleyloyr_isom"/>
</dbReference>
<protein>
    <submittedName>
        <fullName evidence="3">Maleylpyruvate isomerase family mycothiol-dependent enzyme</fullName>
    </submittedName>
</protein>
<dbReference type="SUPFAM" id="SSF109854">
    <property type="entry name" value="DinB/YfiT-like putative metalloenzymes"/>
    <property type="match status" value="1"/>
</dbReference>
<evidence type="ECO:0000313" key="4">
    <source>
        <dbReference type="Proteomes" id="UP000763557"/>
    </source>
</evidence>
<keyword evidence="3" id="KW-0413">Isomerase</keyword>
<evidence type="ECO:0000259" key="2">
    <source>
        <dbReference type="Pfam" id="PF11716"/>
    </source>
</evidence>
<organism evidence="3 4">
    <name type="scientific">Kibdelosporangium persicum</name>
    <dbReference type="NCBI Taxonomy" id="2698649"/>
    <lineage>
        <taxon>Bacteria</taxon>
        <taxon>Bacillati</taxon>
        <taxon>Actinomycetota</taxon>
        <taxon>Actinomycetes</taxon>
        <taxon>Pseudonocardiales</taxon>
        <taxon>Pseudonocardiaceae</taxon>
        <taxon>Kibdelosporangium</taxon>
    </lineage>
</organism>
<evidence type="ECO:0000313" key="3">
    <source>
        <dbReference type="EMBL" id="NRN67342.1"/>
    </source>
</evidence>
<comment type="caution">
    <text evidence="3">The sequence shown here is derived from an EMBL/GenBank/DDBJ whole genome shotgun (WGS) entry which is preliminary data.</text>
</comment>
<dbReference type="RefSeq" id="WP_173135008.1">
    <property type="nucleotide sequence ID" value="NZ_CBCSGW010000002.1"/>
</dbReference>
<dbReference type="Gene3D" id="1.20.120.450">
    <property type="entry name" value="dinb family like domain"/>
    <property type="match status" value="1"/>
</dbReference>